<dbReference type="AlphaFoldDB" id="A0A482TAM6"/>
<organism evidence="2 3">
    <name type="scientific">Halogeometricum borinquense</name>
    <dbReference type="NCBI Taxonomy" id="60847"/>
    <lineage>
        <taxon>Archaea</taxon>
        <taxon>Methanobacteriati</taxon>
        <taxon>Methanobacteriota</taxon>
        <taxon>Stenosarchaea group</taxon>
        <taxon>Halobacteria</taxon>
        <taxon>Halobacteriales</taxon>
        <taxon>Haloferacaceae</taxon>
        <taxon>Halogeometricum</taxon>
    </lineage>
</organism>
<dbReference type="Proteomes" id="UP000294028">
    <property type="component" value="Unassembled WGS sequence"/>
</dbReference>
<dbReference type="EMBL" id="RZHH01000002">
    <property type="protein sequence ID" value="RYJ15004.1"/>
    <property type="molecule type" value="Genomic_DNA"/>
</dbReference>
<dbReference type="InterPro" id="IPR019292">
    <property type="entry name" value="McrC"/>
</dbReference>
<evidence type="ECO:0000256" key="1">
    <source>
        <dbReference type="SAM" id="MobiDB-lite"/>
    </source>
</evidence>
<gene>
    <name evidence="2" type="ORF">ELS19_14295</name>
</gene>
<comment type="caution">
    <text evidence="2">The sequence shown here is derived from an EMBL/GenBank/DDBJ whole genome shotgun (WGS) entry which is preliminary data.</text>
</comment>
<evidence type="ECO:0008006" key="4">
    <source>
        <dbReference type="Google" id="ProtNLM"/>
    </source>
</evidence>
<protein>
    <recommendedName>
        <fullName evidence="4">Restriction endonuclease</fullName>
    </recommendedName>
</protein>
<evidence type="ECO:0000313" key="2">
    <source>
        <dbReference type="EMBL" id="RYJ15004.1"/>
    </source>
</evidence>
<evidence type="ECO:0000313" key="3">
    <source>
        <dbReference type="Proteomes" id="UP000294028"/>
    </source>
</evidence>
<dbReference type="Pfam" id="PF10117">
    <property type="entry name" value="McrBC"/>
    <property type="match status" value="1"/>
</dbReference>
<proteinExistence type="predicted"/>
<name>A0A482TAM6_9EURY</name>
<sequence>MSSADLPSKLSISEHGSDTHDVENPDLVAKQLQKAAFEPTGPNTFEKRRQSRSDEDNLVVATATINESASNVVIKAHDHVGITPLTPSSSLEIEPKIDWEQVSDVFFKVRRYKRTFDYHGVPIENFLADDRDLADIYLIVAANYIRDLQSVFRNGLIRSFRSRRVDAVDAHGRIDIKRSIWNYKSGTPKQHFITKEPDYNVAVNSLLHAAGKYLLNLFRQNTPSNTHQGYYSIFSDLRDKVAALEEHGISSEESKIETYRRIKIGMLPPQRGYYGDAIETSKTILSSATGRPLTGGEEQLTMDYLINMDSLFEDYTQIVLDEQAEKITEQSCDSELDIKILDKPSYSPFDDIRTNIEPDHILQKNGENIAILDTKYYSDGRDPTRDLADRKQMYRYSTILGIDVMTYICPETDPRRRTISPSGKKINVVSPGEFSTEQYEACVKEYLEEALDVSTLQTELIREIQNGHIAMNGLDGVSLQELLEDDTFSQPLDDGQFCLNVVEYVANTGVSTPSYRHIKRNSKLWNPVYEEVKKRVKENSEWADVVLPILQQVEDDSGVEDCLHFYYIDVVDGVIERIESNTMCIEEWN</sequence>
<reference evidence="2 3" key="1">
    <citation type="submission" date="2018-12" db="EMBL/GenBank/DDBJ databases">
        <title>Genome analysis provides insights into bioremediation potentialities of Halogeometricum borinquense strain N11.</title>
        <authorList>
            <person name="Najjari A."/>
            <person name="Youssef N."/>
            <person name="Fhoula I."/>
            <person name="Ben Dhia O."/>
            <person name="Mahjoubi M."/>
            <person name="Ouzari H.I."/>
            <person name="Cherif A."/>
        </authorList>
    </citation>
    <scope>NUCLEOTIDE SEQUENCE [LARGE SCALE GENOMIC DNA]</scope>
    <source>
        <strain evidence="2 3">N11</strain>
    </source>
</reference>
<dbReference type="PANTHER" id="PTHR38733:SF1">
    <property type="entry name" value="TYPE IV METHYL-DIRECTED RESTRICTION ENZYME ECOKMCRBC"/>
    <property type="match status" value="1"/>
</dbReference>
<dbReference type="PANTHER" id="PTHR38733">
    <property type="entry name" value="PROTEIN MCRC"/>
    <property type="match status" value="1"/>
</dbReference>
<dbReference type="RefSeq" id="WP_129785354.1">
    <property type="nucleotide sequence ID" value="NZ_RZHH01000002.1"/>
</dbReference>
<accession>A0A482TAM6</accession>
<feature type="region of interest" description="Disordered" evidence="1">
    <location>
        <begin position="1"/>
        <end position="27"/>
    </location>
</feature>